<dbReference type="SUPFAM" id="SSF49464">
    <property type="entry name" value="Carboxypeptidase regulatory domain-like"/>
    <property type="match status" value="1"/>
</dbReference>
<evidence type="ECO:0000259" key="14">
    <source>
        <dbReference type="Pfam" id="PF07715"/>
    </source>
</evidence>
<evidence type="ECO:0000256" key="5">
    <source>
        <dbReference type="ARBA" id="ARBA00022729"/>
    </source>
</evidence>
<proteinExistence type="inferred from homology"/>
<comment type="similarity">
    <text evidence="10 11">Belongs to the TonB-dependent receptor family.</text>
</comment>
<dbReference type="PROSITE" id="PS52016">
    <property type="entry name" value="TONB_DEPENDENT_REC_3"/>
    <property type="match status" value="1"/>
</dbReference>
<keyword evidence="7 10" id="KW-0472">Membrane</keyword>
<name>A0A1I0NCU8_9BACT</name>
<dbReference type="GO" id="GO:0044718">
    <property type="term" value="P:siderophore transmembrane transport"/>
    <property type="evidence" value="ECO:0007669"/>
    <property type="project" value="TreeGrafter"/>
</dbReference>
<sequence length="1097" mass="120688">MGKTISKTALLVGVLTLSGFCYSPNASAATSVSEVQQATKKIKGTVVDATGPVIGASIMEKGTSNGTITDLDGNFTLNVNPGASIVVSFIGFETQEIKVGQQESLLIKMKDDNAVLEEVVVVGYGVQKKKLVTGATVQVKGEDIAKMNTTNALTAMQSSTPGVQITQGSSQPGKGFKVNIRGIGTIGESSPLLIIDGINAGTADDGLNGLNPNDIESIDVLKDAASAAIYGARAANGVILVTTKQGKAGKVQLQYDGYVGWSNAYKVPDLLNAQQYMQIIDETNVNTYGEATNWSSIVPQYIVDKVKGGWTGTDWIKEYENKNALQFSHAMTMNGGTENSKFSISLNYSSNEGIMGGDNASNYKRFGARINSEHVLLKGRDLLGESHDIITIGENVSYSYRRSHDLAEGSGYWNIMQAAYVASPLVEAYDAEGNIASYDKNGAGYSTEVYSNPLNHFLAGGYNSINKHRSFGVSGTFYWIVEPIKNLRYRGQFNTGYQSANSRDICMPYNSGPTSASANYTMNMTQSQGSTFTYENTLSYILPKLGKHTIDMLVGQSLERSQWSAGMKMGFNVSEDRLNPLVRNGWYYNIPSNYEGDYLNGHSGYDNPMQTSIVSFFGRMNWNYDEKYMATAILRADGSNNFARGKRWGYFPSFSAGWVITNEKFMENTASWLDFLKLRASWGQNGNCQIGNFYYLSNIGFSPTTYADYGYKFSNDDIYTLGQNNYTSGAYAKNPPNEDVTWETSEQTNIGMDARFLGGRLGLSFDWYVKMTKDWLVQAPMNQVLGYEEPAMINGGDIKNTGIEVALSWHDKIGSDFSYHANVNVATNKNEVTRLAANGGKIGTDSKYLNSLFQGSSYVSLVEEGHPVGYFYGMSYDGIWQNQAEIDAARNAGKPVLDTAEPGDPIWTDYDDDGVINYDLDRHEIGNPNPDVTLGISLGCEWKGFDFGVTGFGAFGQQIMQCYRTAQRANQYEQYTTDVFDRWHGEGTSNTQPRLTCGLLADQWVSTRFMQNADYFKVQNLTLGYNFNKIWKSSPFSQLRLYMQVQNLYTFTGYTGVDPECSADGGKSDDNMNFIRGIDVGLYPSARTFILGASIKF</sequence>
<evidence type="ECO:0000256" key="8">
    <source>
        <dbReference type="ARBA" id="ARBA00023170"/>
    </source>
</evidence>
<dbReference type="InterPro" id="IPR000531">
    <property type="entry name" value="Beta-barrel_TonB"/>
</dbReference>
<dbReference type="InterPro" id="IPR023996">
    <property type="entry name" value="TonB-dep_OMP_SusC/RagA"/>
</dbReference>
<evidence type="ECO:0000256" key="4">
    <source>
        <dbReference type="ARBA" id="ARBA00022692"/>
    </source>
</evidence>
<dbReference type="AlphaFoldDB" id="A0A1I0NCU8"/>
<evidence type="ECO:0000256" key="7">
    <source>
        <dbReference type="ARBA" id="ARBA00023136"/>
    </source>
</evidence>
<dbReference type="Gene3D" id="2.40.170.20">
    <property type="entry name" value="TonB-dependent receptor, beta-barrel domain"/>
    <property type="match status" value="1"/>
</dbReference>
<feature type="domain" description="TonB-dependent receptor plug" evidence="14">
    <location>
        <begin position="132"/>
        <end position="238"/>
    </location>
</feature>
<dbReference type="NCBIfam" id="TIGR04057">
    <property type="entry name" value="SusC_RagA_signa"/>
    <property type="match status" value="1"/>
</dbReference>
<dbReference type="PANTHER" id="PTHR30069">
    <property type="entry name" value="TONB-DEPENDENT OUTER MEMBRANE RECEPTOR"/>
    <property type="match status" value="1"/>
</dbReference>
<keyword evidence="6 11" id="KW-0798">TonB box</keyword>
<dbReference type="FunFam" id="2.60.40.1120:FF:000003">
    <property type="entry name" value="Outer membrane protein Omp121"/>
    <property type="match status" value="1"/>
</dbReference>
<dbReference type="Proteomes" id="UP000199373">
    <property type="component" value="Unassembled WGS sequence"/>
</dbReference>
<dbReference type="InterPro" id="IPR037066">
    <property type="entry name" value="Plug_dom_sf"/>
</dbReference>
<evidence type="ECO:0000313" key="16">
    <source>
        <dbReference type="Proteomes" id="UP000199373"/>
    </source>
</evidence>
<evidence type="ECO:0000256" key="6">
    <source>
        <dbReference type="ARBA" id="ARBA00023077"/>
    </source>
</evidence>
<evidence type="ECO:0000256" key="3">
    <source>
        <dbReference type="ARBA" id="ARBA00022452"/>
    </source>
</evidence>
<dbReference type="InterPro" id="IPR012910">
    <property type="entry name" value="Plug_dom"/>
</dbReference>
<evidence type="ECO:0000313" key="15">
    <source>
        <dbReference type="EMBL" id="SEV99006.1"/>
    </source>
</evidence>
<dbReference type="Pfam" id="PF07715">
    <property type="entry name" value="Plug"/>
    <property type="match status" value="1"/>
</dbReference>
<reference evidence="15 16" key="1">
    <citation type="submission" date="2016-10" db="EMBL/GenBank/DDBJ databases">
        <authorList>
            <person name="de Groot N.N."/>
        </authorList>
    </citation>
    <scope>NUCLEOTIDE SEQUENCE [LARGE SCALE GENOMIC DNA]</scope>
    <source>
        <strain evidence="15 16">TC2-24</strain>
    </source>
</reference>
<keyword evidence="4 10" id="KW-0812">Transmembrane</keyword>
<dbReference type="Pfam" id="PF00593">
    <property type="entry name" value="TonB_dep_Rec_b-barrel"/>
    <property type="match status" value="1"/>
</dbReference>
<evidence type="ECO:0000256" key="9">
    <source>
        <dbReference type="ARBA" id="ARBA00023237"/>
    </source>
</evidence>
<feature type="chain" id="PRO_5011640686" evidence="12">
    <location>
        <begin position="29"/>
        <end position="1097"/>
    </location>
</feature>
<evidence type="ECO:0000256" key="11">
    <source>
        <dbReference type="RuleBase" id="RU003357"/>
    </source>
</evidence>
<dbReference type="InterPro" id="IPR008969">
    <property type="entry name" value="CarboxyPept-like_regulatory"/>
</dbReference>
<dbReference type="SUPFAM" id="SSF56935">
    <property type="entry name" value="Porins"/>
    <property type="match status" value="1"/>
</dbReference>
<keyword evidence="3 10" id="KW-1134">Transmembrane beta strand</keyword>
<dbReference type="Gene3D" id="2.60.40.1120">
    <property type="entry name" value="Carboxypeptidase-like, regulatory domain"/>
    <property type="match status" value="1"/>
</dbReference>
<accession>A0A1I0NCU8</accession>
<keyword evidence="2 10" id="KW-0813">Transport</keyword>
<dbReference type="EMBL" id="FOIQ01000002">
    <property type="protein sequence ID" value="SEV99006.1"/>
    <property type="molecule type" value="Genomic_DNA"/>
</dbReference>
<evidence type="ECO:0000256" key="1">
    <source>
        <dbReference type="ARBA" id="ARBA00004571"/>
    </source>
</evidence>
<dbReference type="NCBIfam" id="TIGR04056">
    <property type="entry name" value="OMP_RagA_SusC"/>
    <property type="match status" value="1"/>
</dbReference>
<dbReference type="Pfam" id="PF13715">
    <property type="entry name" value="CarbopepD_reg_2"/>
    <property type="match status" value="1"/>
</dbReference>
<keyword evidence="16" id="KW-1185">Reference proteome</keyword>
<keyword evidence="9 10" id="KW-0998">Cell outer membrane</keyword>
<dbReference type="InterPro" id="IPR036942">
    <property type="entry name" value="Beta-barrel_TonB_sf"/>
</dbReference>
<evidence type="ECO:0000256" key="12">
    <source>
        <dbReference type="SAM" id="SignalP"/>
    </source>
</evidence>
<dbReference type="InterPro" id="IPR023997">
    <property type="entry name" value="TonB-dep_OMP_SusC/RagA_CS"/>
</dbReference>
<dbReference type="RefSeq" id="WP_091915253.1">
    <property type="nucleotide sequence ID" value="NZ_FOIQ01000002.1"/>
</dbReference>
<protein>
    <submittedName>
        <fullName evidence="15">TonB-linked outer membrane protein, SusC/RagA family</fullName>
    </submittedName>
</protein>
<gene>
    <name evidence="15" type="ORF">SAMN04487850_1139</name>
</gene>
<keyword evidence="8" id="KW-0675">Receptor</keyword>
<dbReference type="GO" id="GO:0009279">
    <property type="term" value="C:cell outer membrane"/>
    <property type="evidence" value="ECO:0007669"/>
    <property type="project" value="UniProtKB-SubCell"/>
</dbReference>
<dbReference type="GO" id="GO:0015344">
    <property type="term" value="F:siderophore uptake transmembrane transporter activity"/>
    <property type="evidence" value="ECO:0007669"/>
    <property type="project" value="TreeGrafter"/>
</dbReference>
<dbReference type="PANTHER" id="PTHR30069:SF29">
    <property type="entry name" value="HEMOGLOBIN AND HEMOGLOBIN-HAPTOGLOBIN-BINDING PROTEIN 1-RELATED"/>
    <property type="match status" value="1"/>
</dbReference>
<evidence type="ECO:0000259" key="13">
    <source>
        <dbReference type="Pfam" id="PF00593"/>
    </source>
</evidence>
<feature type="domain" description="TonB-dependent receptor-like beta-barrel" evidence="13">
    <location>
        <begin position="458"/>
        <end position="1048"/>
    </location>
</feature>
<comment type="subcellular location">
    <subcellularLocation>
        <location evidence="1 10">Cell outer membrane</location>
        <topology evidence="1 10">Multi-pass membrane protein</topology>
    </subcellularLocation>
</comment>
<evidence type="ECO:0000256" key="2">
    <source>
        <dbReference type="ARBA" id="ARBA00022448"/>
    </source>
</evidence>
<dbReference type="InterPro" id="IPR039426">
    <property type="entry name" value="TonB-dep_rcpt-like"/>
</dbReference>
<keyword evidence="5 12" id="KW-0732">Signal</keyword>
<organism evidence="15 16">
    <name type="scientific">Prevotella aff. ruminicola Tc2-24</name>
    <dbReference type="NCBI Taxonomy" id="81582"/>
    <lineage>
        <taxon>Bacteria</taxon>
        <taxon>Pseudomonadati</taxon>
        <taxon>Bacteroidota</taxon>
        <taxon>Bacteroidia</taxon>
        <taxon>Bacteroidales</taxon>
        <taxon>Prevotellaceae</taxon>
        <taxon>Prevotella</taxon>
    </lineage>
</organism>
<evidence type="ECO:0000256" key="10">
    <source>
        <dbReference type="PROSITE-ProRule" id="PRU01360"/>
    </source>
</evidence>
<feature type="signal peptide" evidence="12">
    <location>
        <begin position="1"/>
        <end position="28"/>
    </location>
</feature>
<dbReference type="Gene3D" id="2.170.130.10">
    <property type="entry name" value="TonB-dependent receptor, plug domain"/>
    <property type="match status" value="1"/>
</dbReference>